<dbReference type="Proteomes" id="UP000729402">
    <property type="component" value="Unassembled WGS sequence"/>
</dbReference>
<feature type="region of interest" description="Disordered" evidence="1">
    <location>
        <begin position="34"/>
        <end position="57"/>
    </location>
</feature>
<keyword evidence="3" id="KW-1185">Reference proteome</keyword>
<accession>A0A8J5TA43</accession>
<gene>
    <name evidence="2" type="ORF">GUJ93_ZPchr0005g14913</name>
</gene>
<evidence type="ECO:0000313" key="3">
    <source>
        <dbReference type="Proteomes" id="UP000729402"/>
    </source>
</evidence>
<reference evidence="2" key="2">
    <citation type="submission" date="2021-02" db="EMBL/GenBank/DDBJ databases">
        <authorList>
            <person name="Kimball J.A."/>
            <person name="Haas M.W."/>
            <person name="Macchietto M."/>
            <person name="Kono T."/>
            <person name="Duquette J."/>
            <person name="Shao M."/>
        </authorList>
    </citation>
    <scope>NUCLEOTIDE SEQUENCE</scope>
    <source>
        <tissue evidence="2">Fresh leaf tissue</tissue>
    </source>
</reference>
<proteinExistence type="predicted"/>
<dbReference type="EMBL" id="JAAALK010000284">
    <property type="protein sequence ID" value="KAG8069456.1"/>
    <property type="molecule type" value="Genomic_DNA"/>
</dbReference>
<comment type="caution">
    <text evidence="2">The sequence shown here is derived from an EMBL/GenBank/DDBJ whole genome shotgun (WGS) entry which is preliminary data.</text>
</comment>
<organism evidence="2 3">
    <name type="scientific">Zizania palustris</name>
    <name type="common">Northern wild rice</name>
    <dbReference type="NCBI Taxonomy" id="103762"/>
    <lineage>
        <taxon>Eukaryota</taxon>
        <taxon>Viridiplantae</taxon>
        <taxon>Streptophyta</taxon>
        <taxon>Embryophyta</taxon>
        <taxon>Tracheophyta</taxon>
        <taxon>Spermatophyta</taxon>
        <taxon>Magnoliopsida</taxon>
        <taxon>Liliopsida</taxon>
        <taxon>Poales</taxon>
        <taxon>Poaceae</taxon>
        <taxon>BOP clade</taxon>
        <taxon>Oryzoideae</taxon>
        <taxon>Oryzeae</taxon>
        <taxon>Zizaniinae</taxon>
        <taxon>Zizania</taxon>
    </lineage>
</organism>
<evidence type="ECO:0000313" key="2">
    <source>
        <dbReference type="EMBL" id="KAG8069456.1"/>
    </source>
</evidence>
<name>A0A8J5TA43_ZIZPA</name>
<sequence>MNGDRGGTGFDHDNARTVEEATSGVEVVHVVGERACRGGGTPPPSLETKSDAEGASSLDWVDSNARAGGAIGLANIGFQEGTGLGAKEQILSLPKDTLLYPGHNYRVLLKRSLPTILNGPTIRKHSRQLWKFNHHRDVKEMLEVRTMLS</sequence>
<dbReference type="AlphaFoldDB" id="A0A8J5TA43"/>
<evidence type="ECO:0000256" key="1">
    <source>
        <dbReference type="SAM" id="MobiDB-lite"/>
    </source>
</evidence>
<protein>
    <recommendedName>
        <fullName evidence="4">G-patch domain-containing protein</fullName>
    </recommendedName>
</protein>
<reference evidence="2" key="1">
    <citation type="journal article" date="2021" name="bioRxiv">
        <title>Whole Genome Assembly and Annotation of Northern Wild Rice, Zizania palustris L., Supports a Whole Genome Duplication in the Zizania Genus.</title>
        <authorList>
            <person name="Haas M."/>
            <person name="Kono T."/>
            <person name="Macchietto M."/>
            <person name="Millas R."/>
            <person name="McGilp L."/>
            <person name="Shao M."/>
            <person name="Duquette J."/>
            <person name="Hirsch C.N."/>
            <person name="Kimball J."/>
        </authorList>
    </citation>
    <scope>NUCLEOTIDE SEQUENCE</scope>
    <source>
        <tissue evidence="2">Fresh leaf tissue</tissue>
    </source>
</reference>
<evidence type="ECO:0008006" key="4">
    <source>
        <dbReference type="Google" id="ProtNLM"/>
    </source>
</evidence>